<dbReference type="Gene3D" id="2.120.10.80">
    <property type="entry name" value="Kelch-type beta propeller"/>
    <property type="match status" value="2"/>
</dbReference>
<dbReference type="RefSeq" id="WP_129581002.1">
    <property type="nucleotide sequence ID" value="NZ_CP012672.1"/>
</dbReference>
<evidence type="ECO:0000256" key="2">
    <source>
        <dbReference type="ARBA" id="ARBA00022737"/>
    </source>
</evidence>
<dbReference type="AlphaFoldDB" id="A0A4P2R6V0"/>
<dbReference type="InterPro" id="IPR015915">
    <property type="entry name" value="Kelch-typ_b-propeller"/>
</dbReference>
<dbReference type="PANTHER" id="PTHR24412:SF441">
    <property type="entry name" value="KELCH-LIKE PROTEIN 28"/>
    <property type="match status" value="1"/>
</dbReference>
<reference evidence="3 4" key="1">
    <citation type="submission" date="2015-09" db="EMBL/GenBank/DDBJ databases">
        <title>Sorangium comparison.</title>
        <authorList>
            <person name="Zaburannyi N."/>
            <person name="Bunk B."/>
            <person name="Overmann J."/>
            <person name="Mueller R."/>
        </authorList>
    </citation>
    <scope>NUCLEOTIDE SEQUENCE [LARGE SCALE GENOMIC DNA]</scope>
    <source>
        <strain evidence="3 4">So ce836</strain>
    </source>
</reference>
<dbReference type="Proteomes" id="UP000295497">
    <property type="component" value="Chromosome"/>
</dbReference>
<evidence type="ECO:0000256" key="1">
    <source>
        <dbReference type="ARBA" id="ARBA00022441"/>
    </source>
</evidence>
<name>A0A4P2R6V0_SORCE</name>
<organism evidence="3 4">
    <name type="scientific">Sorangium cellulosum</name>
    <name type="common">Polyangium cellulosum</name>
    <dbReference type="NCBI Taxonomy" id="56"/>
    <lineage>
        <taxon>Bacteria</taxon>
        <taxon>Pseudomonadati</taxon>
        <taxon>Myxococcota</taxon>
        <taxon>Polyangia</taxon>
        <taxon>Polyangiales</taxon>
        <taxon>Polyangiaceae</taxon>
        <taxon>Sorangium</taxon>
    </lineage>
</organism>
<keyword evidence="1" id="KW-0880">Kelch repeat</keyword>
<evidence type="ECO:0008006" key="5">
    <source>
        <dbReference type="Google" id="ProtNLM"/>
    </source>
</evidence>
<dbReference type="InterPro" id="IPR037293">
    <property type="entry name" value="Gal_Oxidase_central_sf"/>
</dbReference>
<dbReference type="SUPFAM" id="SSF117281">
    <property type="entry name" value="Kelch motif"/>
    <property type="match status" value="2"/>
</dbReference>
<dbReference type="SMART" id="SM00612">
    <property type="entry name" value="Kelch"/>
    <property type="match status" value="5"/>
</dbReference>
<proteinExistence type="predicted"/>
<dbReference type="Gene3D" id="2.130.10.80">
    <property type="entry name" value="Galactose oxidase/kelch, beta-propeller"/>
    <property type="match status" value="1"/>
</dbReference>
<sequence length="768" mass="79550">MKEELLLMSPSGSFERALPRFTPLLWAAACLSGCSAEVDPPASAAALRLQFPDQSAAVLSAREAFVGDGEGFHLGSAEVSGRPARPHVVLPREGSEPIRFRTPAGVEVRVRELGAAGEGTAVEQAVAYRRSGGTSYWSATERGVEEWLLLDEGVARAGEVVAAWEVEGALLRERGAAVELLDEQGGAPVLRVTAPRAYAVTGRPVTVALRVRGARIELSADAGGEAALVDPAWEPAGRKNVKFRRHHTATLLQSGKLLVAGGSSLPEALASAELYDPTDDTWSLVGQMLAARYRHTATLLASGEVLVLGGQRSLSGAVPVDTVELYDPKVGTWKSRASMATSRNEHTATLLSSGKVLVAGGAVGTSTLASVELYDPMTDTWTSAASMNDAREGHAAVRLGSSGGVLVAGGVEFTHELRSAELYDPETNTWTPTGSLPGGSRFSWAPIVMAPLPSGEVLAVGTLGAARYNPETGTWSPTGPMIGLRNSPSATTLHNGMVLVAGEPFFSNSGSFRSVELYDLEAGTWTETTPTNGLHDDHSATRLLSGDVLLVGDSEYPERYSIFGLKCASDAECGLGACVDGVCCESRCSEPCHTCAMPSSLGRCVLQPKGSDARGECAREGCDGSCDGLGACFAVPKDGVCAPAQCRDETHSAAQVLCPADGASCAGSSSEGQEVLDCGPYHCDQASGACKVECSSPQDCAPGHVCDFLGHCVLPPPAASPGCDAGPATAAASASRAGLGAALLALLAVAQRRASVFRGQFTRRRGGS</sequence>
<gene>
    <name evidence="3" type="ORF">SOCE836_108150</name>
</gene>
<evidence type="ECO:0000313" key="3">
    <source>
        <dbReference type="EMBL" id="AUX38568.1"/>
    </source>
</evidence>
<protein>
    <recommendedName>
        <fullName evidence="5">Disintegrin domain-containing protein</fullName>
    </recommendedName>
</protein>
<dbReference type="EMBL" id="CP012672">
    <property type="protein sequence ID" value="AUX38568.1"/>
    <property type="molecule type" value="Genomic_DNA"/>
</dbReference>
<dbReference type="PANTHER" id="PTHR24412">
    <property type="entry name" value="KELCH PROTEIN"/>
    <property type="match status" value="1"/>
</dbReference>
<keyword evidence="2" id="KW-0677">Repeat</keyword>
<dbReference type="InterPro" id="IPR006652">
    <property type="entry name" value="Kelch_1"/>
</dbReference>
<dbReference type="Pfam" id="PF24681">
    <property type="entry name" value="Kelch_KLHDC2_KLHL20_DRC7"/>
    <property type="match status" value="1"/>
</dbReference>
<evidence type="ECO:0000313" key="4">
    <source>
        <dbReference type="Proteomes" id="UP000295497"/>
    </source>
</evidence>
<accession>A0A4P2R6V0</accession>